<proteinExistence type="predicted"/>
<protein>
    <submittedName>
        <fullName evidence="1">Uncharacterized protein</fullName>
    </submittedName>
</protein>
<comment type="caution">
    <text evidence="1">The sequence shown here is derived from an EMBL/GenBank/DDBJ whole genome shotgun (WGS) entry which is preliminary data.</text>
</comment>
<evidence type="ECO:0000313" key="2">
    <source>
        <dbReference type="Proteomes" id="UP001367508"/>
    </source>
</evidence>
<sequence>MKVVFLRLNLTSPVGLNFSLLILGNMSGVSVKEMWTFRRMLSGVESLQKLQASCGLLELKCVESQCDWCCTPLAIVAIAMV</sequence>
<organism evidence="1 2">
    <name type="scientific">Canavalia gladiata</name>
    <name type="common">Sword bean</name>
    <name type="synonym">Dolichos gladiatus</name>
    <dbReference type="NCBI Taxonomy" id="3824"/>
    <lineage>
        <taxon>Eukaryota</taxon>
        <taxon>Viridiplantae</taxon>
        <taxon>Streptophyta</taxon>
        <taxon>Embryophyta</taxon>
        <taxon>Tracheophyta</taxon>
        <taxon>Spermatophyta</taxon>
        <taxon>Magnoliopsida</taxon>
        <taxon>eudicotyledons</taxon>
        <taxon>Gunneridae</taxon>
        <taxon>Pentapetalae</taxon>
        <taxon>rosids</taxon>
        <taxon>fabids</taxon>
        <taxon>Fabales</taxon>
        <taxon>Fabaceae</taxon>
        <taxon>Papilionoideae</taxon>
        <taxon>50 kb inversion clade</taxon>
        <taxon>NPAAA clade</taxon>
        <taxon>indigoferoid/millettioid clade</taxon>
        <taxon>Phaseoleae</taxon>
        <taxon>Canavalia</taxon>
    </lineage>
</organism>
<dbReference type="EMBL" id="JAYMYQ010000005">
    <property type="protein sequence ID" value="KAK7327642.1"/>
    <property type="molecule type" value="Genomic_DNA"/>
</dbReference>
<reference evidence="1 2" key="1">
    <citation type="submission" date="2024-01" db="EMBL/GenBank/DDBJ databases">
        <title>The genomes of 5 underutilized Papilionoideae crops provide insights into root nodulation and disease resistanc.</title>
        <authorList>
            <person name="Jiang F."/>
        </authorList>
    </citation>
    <scope>NUCLEOTIDE SEQUENCE [LARGE SCALE GENOMIC DNA]</scope>
    <source>
        <strain evidence="1">LVBAO_FW01</strain>
        <tissue evidence="1">Leaves</tissue>
    </source>
</reference>
<evidence type="ECO:0000313" key="1">
    <source>
        <dbReference type="EMBL" id="KAK7327642.1"/>
    </source>
</evidence>
<keyword evidence="2" id="KW-1185">Reference proteome</keyword>
<dbReference type="Proteomes" id="UP001367508">
    <property type="component" value="Unassembled WGS sequence"/>
</dbReference>
<dbReference type="AlphaFoldDB" id="A0AAN9L1I3"/>
<accession>A0AAN9L1I3</accession>
<gene>
    <name evidence="1" type="ORF">VNO77_21726</name>
</gene>
<name>A0AAN9L1I3_CANGL</name>